<feature type="domain" description="Glycosyl hydrolase family 32 C-terminal" evidence="6">
    <location>
        <begin position="360"/>
        <end position="493"/>
    </location>
</feature>
<dbReference type="Gene3D" id="2.60.120.560">
    <property type="entry name" value="Exo-inulinase, domain 1"/>
    <property type="match status" value="1"/>
</dbReference>
<keyword evidence="8" id="KW-1185">Reference proteome</keyword>
<protein>
    <submittedName>
        <fullName evidence="7">Glycoside hydrolase family 32 protein</fullName>
    </submittedName>
</protein>
<evidence type="ECO:0000313" key="8">
    <source>
        <dbReference type="Proteomes" id="UP001549799"/>
    </source>
</evidence>
<dbReference type="Pfam" id="PF00251">
    <property type="entry name" value="Glyco_hydro_32N"/>
    <property type="match status" value="1"/>
</dbReference>
<dbReference type="SMART" id="SM00640">
    <property type="entry name" value="Glyco_32"/>
    <property type="match status" value="1"/>
</dbReference>
<dbReference type="InterPro" id="IPR023296">
    <property type="entry name" value="Glyco_hydro_beta-prop_sf"/>
</dbReference>
<evidence type="ECO:0000256" key="1">
    <source>
        <dbReference type="ARBA" id="ARBA00009902"/>
    </source>
</evidence>
<dbReference type="Gene3D" id="2.115.10.20">
    <property type="entry name" value="Glycosyl hydrolase domain, family 43"/>
    <property type="match status" value="1"/>
</dbReference>
<keyword evidence="2 4" id="KW-0378">Hydrolase</keyword>
<dbReference type="Pfam" id="PF08244">
    <property type="entry name" value="Glyco_hydro_32C"/>
    <property type="match status" value="1"/>
</dbReference>
<dbReference type="SUPFAM" id="SSF49899">
    <property type="entry name" value="Concanavalin A-like lectins/glucanases"/>
    <property type="match status" value="1"/>
</dbReference>
<dbReference type="PROSITE" id="PS00609">
    <property type="entry name" value="GLYCOSYL_HYDROL_F32"/>
    <property type="match status" value="1"/>
</dbReference>
<dbReference type="InterPro" id="IPR013320">
    <property type="entry name" value="ConA-like_dom_sf"/>
</dbReference>
<comment type="caution">
    <text evidence="7">The sequence shown here is derived from an EMBL/GenBank/DDBJ whole genome shotgun (WGS) entry which is preliminary data.</text>
</comment>
<dbReference type="InterPro" id="IPR013189">
    <property type="entry name" value="Glyco_hydro_32_C"/>
</dbReference>
<evidence type="ECO:0000256" key="3">
    <source>
        <dbReference type="ARBA" id="ARBA00023295"/>
    </source>
</evidence>
<dbReference type="PANTHER" id="PTHR42800">
    <property type="entry name" value="EXOINULINASE INUD (AFU_ORTHOLOGUE AFUA_5G00480)"/>
    <property type="match status" value="1"/>
</dbReference>
<reference evidence="7 8" key="1">
    <citation type="submission" date="2024-07" db="EMBL/GenBank/DDBJ databases">
        <title>The genome sequence of type strain Sediminicola arcticus GDMCC 1.2805.</title>
        <authorList>
            <person name="Liu Y."/>
        </authorList>
    </citation>
    <scope>NUCLEOTIDE SEQUENCE [LARGE SCALE GENOMIC DNA]</scope>
    <source>
        <strain evidence="7 8">GDMCC 1.2805</strain>
    </source>
</reference>
<dbReference type="EMBL" id="JBEXAE010000006">
    <property type="protein sequence ID" value="MET6991566.1"/>
    <property type="molecule type" value="Genomic_DNA"/>
</dbReference>
<accession>A0ABV2SWN0</accession>
<feature type="domain" description="Glycosyl hydrolase family 32 N-terminal" evidence="5">
    <location>
        <begin position="19"/>
        <end position="341"/>
    </location>
</feature>
<comment type="similarity">
    <text evidence="1 4">Belongs to the glycosyl hydrolase 32 family.</text>
</comment>
<evidence type="ECO:0000259" key="5">
    <source>
        <dbReference type="Pfam" id="PF00251"/>
    </source>
</evidence>
<dbReference type="RefSeq" id="WP_354616111.1">
    <property type="nucleotide sequence ID" value="NZ_JBEXAE010000006.1"/>
</dbReference>
<dbReference type="GO" id="GO:0016787">
    <property type="term" value="F:hydrolase activity"/>
    <property type="evidence" value="ECO:0007669"/>
    <property type="project" value="UniProtKB-KW"/>
</dbReference>
<dbReference type="Proteomes" id="UP001549799">
    <property type="component" value="Unassembled WGS sequence"/>
</dbReference>
<evidence type="ECO:0000259" key="6">
    <source>
        <dbReference type="Pfam" id="PF08244"/>
    </source>
</evidence>
<evidence type="ECO:0000313" key="7">
    <source>
        <dbReference type="EMBL" id="MET6991566.1"/>
    </source>
</evidence>
<gene>
    <name evidence="7" type="ORF">ABXZ36_13015</name>
</gene>
<name>A0ABV2SWN0_9FLAO</name>
<dbReference type="CDD" id="cd18622">
    <property type="entry name" value="GH32_Inu-like"/>
    <property type="match status" value="1"/>
</dbReference>
<dbReference type="InterPro" id="IPR001362">
    <property type="entry name" value="Glyco_hydro_32"/>
</dbReference>
<dbReference type="InterPro" id="IPR018053">
    <property type="entry name" value="Glyco_hydro_32_AS"/>
</dbReference>
<keyword evidence="3 4" id="KW-0326">Glycosidase</keyword>
<sequence>MNTKLEVLSEEVLYRPNFHFTPMTGWMNDPNGMFFYNGNYHLYFQHYPDGNKWGPMHWGHATSIDMVTWKEQPIALYPDEMGYIFSGSAVVDIDNTSGFGMDGKVPVVAMFTYHNMEIEKAEGIDVESQAIAYSLDEGITWTKYEGNPVIKNPGIRDFRDPKVLWDNLHKKWIMILAAQDRTKIYGSKDLKKWEELSDFGGNLDKAVGAHGGVWECPDLFTLPIEGTDEVKWVQLVSINPGGPNGGSATQYFIGDFDGKTFTMDKDFEKELKENHNFWIDFGKDNYAGVTFSNISSAKGGKFLMGWMSNWQYANVVPTETWRSAMTVSREIKLIKSANSYRLAFSPIEELNAYKEVKFKEEKIEVSGELEIISSEQLDLTQAQIKFNISEVKDKSLSFKLSNSLGDELLFGFDPKDNNFYVDRRKSGKVNFENRYASKISTATRISSNPSLNGTILLDKTSIELFYDDGEMVMTEIFFPNAPFERLSLVSKNEIYILDYIEVNQLNFND</sequence>
<evidence type="ECO:0000256" key="2">
    <source>
        <dbReference type="ARBA" id="ARBA00022801"/>
    </source>
</evidence>
<dbReference type="InterPro" id="IPR013148">
    <property type="entry name" value="Glyco_hydro_32_N"/>
</dbReference>
<dbReference type="SUPFAM" id="SSF75005">
    <property type="entry name" value="Arabinanase/levansucrase/invertase"/>
    <property type="match status" value="1"/>
</dbReference>
<organism evidence="7 8">
    <name type="scientific">Sediminicola arcticus</name>
    <dbReference type="NCBI Taxonomy" id="1574308"/>
    <lineage>
        <taxon>Bacteria</taxon>
        <taxon>Pseudomonadati</taxon>
        <taxon>Bacteroidota</taxon>
        <taxon>Flavobacteriia</taxon>
        <taxon>Flavobacteriales</taxon>
        <taxon>Flavobacteriaceae</taxon>
        <taxon>Sediminicola</taxon>
    </lineage>
</organism>
<evidence type="ECO:0000256" key="4">
    <source>
        <dbReference type="RuleBase" id="RU362110"/>
    </source>
</evidence>
<proteinExistence type="inferred from homology"/>
<dbReference type="PANTHER" id="PTHR42800:SF1">
    <property type="entry name" value="EXOINULINASE INUD (AFU_ORTHOLOGUE AFUA_5G00480)"/>
    <property type="match status" value="1"/>
</dbReference>